<feature type="transmembrane region" description="Helical" evidence="1">
    <location>
        <begin position="138"/>
        <end position="157"/>
    </location>
</feature>
<accession>A0ABP0VL41</accession>
<feature type="transmembrane region" description="Helical" evidence="1">
    <location>
        <begin position="21"/>
        <end position="45"/>
    </location>
</feature>
<protein>
    <submittedName>
        <fullName evidence="2">Uncharacterized protein</fullName>
    </submittedName>
</protein>
<sequence>MVKLVSVRRTRLYGPAAWRDWWEYINAFVYLVATIVLLVGCILLLPGRSSAKLGLILVLVALALLVIVNLHDLIAQLAGFDFRLPLLSLDPQLALIEILAPLLQVLGSILFFVGTILLLEVGRGKYDEKEAENLTNHAFRLIIGGSGLWMFGSILNVSQVYERVDMRVQFMQKMVSIPFLMSSTLFLVCGILGAGNFPYPPAVIKARATAVWIAITASSLLVLAAILNTKRVIELHQLAAAGGLLEPLRGGAQERLDLEREEEETSRDRQKYAANVEEGSSYKAGVVMAE</sequence>
<dbReference type="PANTHER" id="PTHR34967">
    <property type="entry name" value="OS02G0257200 PROTEIN"/>
    <property type="match status" value="1"/>
</dbReference>
<name>A0ABP0VL41_9BRYO</name>
<feature type="transmembrane region" description="Helical" evidence="1">
    <location>
        <begin position="51"/>
        <end position="74"/>
    </location>
</feature>
<feature type="transmembrane region" description="Helical" evidence="1">
    <location>
        <begin position="95"/>
        <end position="118"/>
    </location>
</feature>
<feature type="transmembrane region" description="Helical" evidence="1">
    <location>
        <begin position="209"/>
        <end position="227"/>
    </location>
</feature>
<evidence type="ECO:0000313" key="3">
    <source>
        <dbReference type="Proteomes" id="UP001497444"/>
    </source>
</evidence>
<gene>
    <name evidence="2" type="ORF">CSSPJE1EN1_LOCUS567</name>
</gene>
<evidence type="ECO:0000313" key="2">
    <source>
        <dbReference type="EMBL" id="CAK9255089.1"/>
    </source>
</evidence>
<dbReference type="EMBL" id="OZ020096">
    <property type="protein sequence ID" value="CAK9255089.1"/>
    <property type="molecule type" value="Genomic_DNA"/>
</dbReference>
<keyword evidence="3" id="KW-1185">Reference proteome</keyword>
<reference evidence="2 3" key="1">
    <citation type="submission" date="2024-02" db="EMBL/GenBank/DDBJ databases">
        <authorList>
            <consortium name="ELIXIR-Norway"/>
            <consortium name="Elixir Norway"/>
        </authorList>
    </citation>
    <scope>NUCLEOTIDE SEQUENCE [LARGE SCALE GENOMIC DNA]</scope>
</reference>
<organism evidence="2 3">
    <name type="scientific">Sphagnum jensenii</name>
    <dbReference type="NCBI Taxonomy" id="128206"/>
    <lineage>
        <taxon>Eukaryota</taxon>
        <taxon>Viridiplantae</taxon>
        <taxon>Streptophyta</taxon>
        <taxon>Embryophyta</taxon>
        <taxon>Bryophyta</taxon>
        <taxon>Sphagnophytina</taxon>
        <taxon>Sphagnopsida</taxon>
        <taxon>Sphagnales</taxon>
        <taxon>Sphagnaceae</taxon>
        <taxon>Sphagnum</taxon>
    </lineage>
</organism>
<keyword evidence="1" id="KW-1133">Transmembrane helix</keyword>
<proteinExistence type="predicted"/>
<feature type="transmembrane region" description="Helical" evidence="1">
    <location>
        <begin position="177"/>
        <end position="197"/>
    </location>
</feature>
<dbReference type="PANTHER" id="PTHR34967:SF1">
    <property type="entry name" value="OS02G0257200 PROTEIN"/>
    <property type="match status" value="1"/>
</dbReference>
<evidence type="ECO:0000256" key="1">
    <source>
        <dbReference type="SAM" id="Phobius"/>
    </source>
</evidence>
<dbReference type="Proteomes" id="UP001497444">
    <property type="component" value="Chromosome 1"/>
</dbReference>
<keyword evidence="1" id="KW-0812">Transmembrane</keyword>
<keyword evidence="1" id="KW-0472">Membrane</keyword>